<dbReference type="EMBL" id="JAYFSI010000006">
    <property type="protein sequence ID" value="MEA5363123.1"/>
    <property type="molecule type" value="Genomic_DNA"/>
</dbReference>
<sequence>MIDKTRVAVLLERYQPGRSVRSIAASAGVPVSGLHGWLDAGSADQPGALVPVDTMIRLAGATGADLSVVSRAFTGTWFDLNGWEWNHFHRGDRVIVFSEPDPENGTRRVRYGTVADVDPLDVIEVELEDGTRYRRVPESEGRICHVAGSCPCVATRAG</sequence>
<dbReference type="RefSeq" id="WP_323330877.1">
    <property type="nucleotide sequence ID" value="NZ_JAYFSI010000006.1"/>
</dbReference>
<evidence type="ECO:0008006" key="3">
    <source>
        <dbReference type="Google" id="ProtNLM"/>
    </source>
</evidence>
<evidence type="ECO:0000313" key="1">
    <source>
        <dbReference type="EMBL" id="MEA5363123.1"/>
    </source>
</evidence>
<protein>
    <recommendedName>
        <fullName evidence="3">XRE family transcriptional regulator</fullName>
    </recommendedName>
</protein>
<proteinExistence type="predicted"/>
<reference evidence="1 2" key="1">
    <citation type="submission" date="2023-12" db="EMBL/GenBank/DDBJ databases">
        <title>Amycolatopsis sp. V23-08.</title>
        <authorList>
            <person name="Somphong A."/>
        </authorList>
    </citation>
    <scope>NUCLEOTIDE SEQUENCE [LARGE SCALE GENOMIC DNA]</scope>
    <source>
        <strain evidence="1 2">V23-08</strain>
    </source>
</reference>
<evidence type="ECO:0000313" key="2">
    <source>
        <dbReference type="Proteomes" id="UP001304298"/>
    </source>
</evidence>
<keyword evidence="2" id="KW-1185">Reference proteome</keyword>
<organism evidence="1 2">
    <name type="scientific">Amycolatopsis heterodermiae</name>
    <dbReference type="NCBI Taxonomy" id="3110235"/>
    <lineage>
        <taxon>Bacteria</taxon>
        <taxon>Bacillati</taxon>
        <taxon>Actinomycetota</taxon>
        <taxon>Actinomycetes</taxon>
        <taxon>Pseudonocardiales</taxon>
        <taxon>Pseudonocardiaceae</taxon>
        <taxon>Amycolatopsis</taxon>
    </lineage>
</organism>
<dbReference type="Proteomes" id="UP001304298">
    <property type="component" value="Unassembled WGS sequence"/>
</dbReference>
<accession>A0ABU5RAG1</accession>
<gene>
    <name evidence="1" type="ORF">VA596_26575</name>
</gene>
<comment type="caution">
    <text evidence="1">The sequence shown here is derived from an EMBL/GenBank/DDBJ whole genome shotgun (WGS) entry which is preliminary data.</text>
</comment>
<name>A0ABU5RAG1_9PSEU</name>